<accession>A0A4V1LQ63</accession>
<dbReference type="EMBL" id="PDKO01000003">
    <property type="protein sequence ID" value="RXJ63598.1"/>
    <property type="molecule type" value="Genomic_DNA"/>
</dbReference>
<sequence length="504" mass="57217">MSNSNRFKLDPNIVNMVSQSKATNAGQAISKMFTDLGTIENQKANQELAQVQADTKKLQYQSVADTMSDQKLASEYMQSDSADLNTWLEDNNKSFKTPEWQLKAQTISDGKMDKVYDDSLAAHENYLKEQGLYTNTDGTVNIAEIRKQLAKDPQNIYLAQAFERKYGTKLNKPREELSLQDKLDLQKTQSEIDKNKAQADKYNRDTGSSNKDKFVQNLDYLVLKGKITQERADDLRLQYATKETQPNLTALAKDIETANSQTDDFIKYLGNKDINKYNLSTADVREFNPEQKAQAERLANIIIRAEKPAMKEAIAKDMADLSVMQSQLNDSINYTISAINEGRDINTVDKVQREYLNKYLGMTDNQLETAFRDSRFQSASNTLLKVMSGTAVSGQEWERFKQATGTLYQTNETLVNGMLSMVRDQKNRMRSMSNSMGGTAFNLKYGSTYRDILDMEQTLIDSRDTKKTEEEAASNPIYDPSKNNNTTEPTTTPQNKPSWRDYAN</sequence>
<evidence type="ECO:0000313" key="2">
    <source>
        <dbReference type="EMBL" id="RXJ63598.1"/>
    </source>
</evidence>
<feature type="region of interest" description="Disordered" evidence="1">
    <location>
        <begin position="461"/>
        <end position="504"/>
    </location>
</feature>
<evidence type="ECO:0000256" key="1">
    <source>
        <dbReference type="SAM" id="MobiDB-lite"/>
    </source>
</evidence>
<protein>
    <submittedName>
        <fullName evidence="2">Uncharacterized protein</fullName>
    </submittedName>
</protein>
<dbReference type="AlphaFoldDB" id="A0A4V1LQ63"/>
<gene>
    <name evidence="2" type="ORF">CRV06_05240</name>
</gene>
<feature type="compositionally biased region" description="Basic and acidic residues" evidence="1">
    <location>
        <begin position="461"/>
        <end position="470"/>
    </location>
</feature>
<dbReference type="RefSeq" id="WP_129081644.1">
    <property type="nucleotide sequence ID" value="NZ_CP041070.1"/>
</dbReference>
<organism evidence="2 3">
    <name type="scientific">Halarcobacter anaerophilus</name>
    <dbReference type="NCBI Taxonomy" id="877500"/>
    <lineage>
        <taxon>Bacteria</taxon>
        <taxon>Pseudomonadati</taxon>
        <taxon>Campylobacterota</taxon>
        <taxon>Epsilonproteobacteria</taxon>
        <taxon>Campylobacterales</taxon>
        <taxon>Arcobacteraceae</taxon>
        <taxon>Halarcobacter</taxon>
    </lineage>
</organism>
<dbReference type="Proteomes" id="UP000290191">
    <property type="component" value="Unassembled WGS sequence"/>
</dbReference>
<name>A0A4V1LQ63_9BACT</name>
<comment type="caution">
    <text evidence="2">The sequence shown here is derived from an EMBL/GenBank/DDBJ whole genome shotgun (WGS) entry which is preliminary data.</text>
</comment>
<evidence type="ECO:0000313" key="3">
    <source>
        <dbReference type="Proteomes" id="UP000290191"/>
    </source>
</evidence>
<feature type="compositionally biased region" description="Low complexity" evidence="1">
    <location>
        <begin position="480"/>
        <end position="497"/>
    </location>
</feature>
<proteinExistence type="predicted"/>
<keyword evidence="3" id="KW-1185">Reference proteome</keyword>
<reference evidence="2 3" key="1">
    <citation type="submission" date="2017-10" db="EMBL/GenBank/DDBJ databases">
        <title>Genomics of the genus Arcobacter.</title>
        <authorList>
            <person name="Perez-Cataluna A."/>
            <person name="Figueras M.J."/>
        </authorList>
    </citation>
    <scope>NUCLEOTIDE SEQUENCE [LARGE SCALE GENOMIC DNA]</scope>
    <source>
        <strain evidence="2 3">DSM 24636</strain>
    </source>
</reference>